<dbReference type="SUPFAM" id="SSF54427">
    <property type="entry name" value="NTF2-like"/>
    <property type="match status" value="1"/>
</dbReference>
<dbReference type="Proteomes" id="UP000619295">
    <property type="component" value="Unassembled WGS sequence"/>
</dbReference>
<comment type="caution">
    <text evidence="1">The sequence shown here is derived from an EMBL/GenBank/DDBJ whole genome shotgun (WGS) entry which is preliminary data.</text>
</comment>
<accession>A0A927EDL4</accession>
<evidence type="ECO:0000313" key="2">
    <source>
        <dbReference type="Proteomes" id="UP000619295"/>
    </source>
</evidence>
<dbReference type="Gene3D" id="3.10.450.50">
    <property type="match status" value="1"/>
</dbReference>
<proteinExistence type="predicted"/>
<dbReference type="InterPro" id="IPR039437">
    <property type="entry name" value="FrzH/put_lumazine-bd"/>
</dbReference>
<name>A0A927EDL4_9HYPH</name>
<dbReference type="AlphaFoldDB" id="A0A927EDL4"/>
<protein>
    <submittedName>
        <fullName evidence="1">Nuclear transport factor 2 family protein</fullName>
    </submittedName>
</protein>
<evidence type="ECO:0000313" key="1">
    <source>
        <dbReference type="EMBL" id="MBD3848948.1"/>
    </source>
</evidence>
<gene>
    <name evidence="1" type="ORF">IED13_24890</name>
</gene>
<sequence length="126" mass="14149">MNADIKAVEATVRTYLDGLYEGNAEKLAHVFHPTSALTTAREDGTIQILLCDQWLELVRNRPSPQASGLQRDDHILTIDLVGPTLALVKVKCQMPPRYFTDLLSLLKIESRWQIVQKVFMTETVGA</sequence>
<organism evidence="1 2">
    <name type="scientific">Bosea spartocytisi</name>
    <dbReference type="NCBI Taxonomy" id="2773451"/>
    <lineage>
        <taxon>Bacteria</taxon>
        <taxon>Pseudomonadati</taxon>
        <taxon>Pseudomonadota</taxon>
        <taxon>Alphaproteobacteria</taxon>
        <taxon>Hyphomicrobiales</taxon>
        <taxon>Boseaceae</taxon>
        <taxon>Bosea</taxon>
    </lineage>
</organism>
<dbReference type="EMBL" id="JACXWY010000026">
    <property type="protein sequence ID" value="MBD3848948.1"/>
    <property type="molecule type" value="Genomic_DNA"/>
</dbReference>
<dbReference type="Pfam" id="PF12893">
    <property type="entry name" value="Lumazine_bd_2"/>
    <property type="match status" value="1"/>
</dbReference>
<dbReference type="InterPro" id="IPR032710">
    <property type="entry name" value="NTF2-like_dom_sf"/>
</dbReference>
<keyword evidence="2" id="KW-1185">Reference proteome</keyword>
<reference evidence="1" key="1">
    <citation type="submission" date="2020-09" db="EMBL/GenBank/DDBJ databases">
        <title>Bosea spartocytisi sp. nov. a root nodule endophyte of Spartocytisus supranubius in the high mountain ecosystem fo the Teide National Park (Canary Islands, Spain).</title>
        <authorList>
            <person name="Pulido-Suarez L."/>
            <person name="Peix A."/>
            <person name="Igual J.M."/>
            <person name="Socas-Perez N."/>
            <person name="Velazquez E."/>
            <person name="Flores-Felix J.D."/>
            <person name="Leon-Barrios M."/>
        </authorList>
    </citation>
    <scope>NUCLEOTIDE SEQUENCE</scope>
    <source>
        <strain evidence="1">SSUT16</strain>
    </source>
</reference>
<dbReference type="RefSeq" id="WP_191125807.1">
    <property type="nucleotide sequence ID" value="NZ_JACXWY010000026.1"/>
</dbReference>